<evidence type="ECO:0000313" key="3">
    <source>
        <dbReference type="Proteomes" id="UP000248349"/>
    </source>
</evidence>
<sequence>MTTSRPQGTIPPPAYTNRSRVIVSIDWLEGLVIPFYWKSAMGSEVERAEFILQRHFASMGGHASRGSFQPGETRAREAGRKGGLHSGGNFEPNDERARAAGRILPISNR</sequence>
<keyword evidence="3" id="KW-1185">Reference proteome</keyword>
<evidence type="ECO:0000313" key="2">
    <source>
        <dbReference type="EMBL" id="PYH47885.1"/>
    </source>
</evidence>
<evidence type="ECO:0000256" key="1">
    <source>
        <dbReference type="SAM" id="MobiDB-lite"/>
    </source>
</evidence>
<dbReference type="OrthoDB" id="2137750at2759"/>
<dbReference type="RefSeq" id="XP_025433867.1">
    <property type="nucleotide sequence ID" value="XM_025577224.1"/>
</dbReference>
<dbReference type="EMBL" id="KZ821223">
    <property type="protein sequence ID" value="PYH47885.1"/>
    <property type="molecule type" value="Genomic_DNA"/>
</dbReference>
<dbReference type="Proteomes" id="UP000248349">
    <property type="component" value="Unassembled WGS sequence"/>
</dbReference>
<feature type="region of interest" description="Disordered" evidence="1">
    <location>
        <begin position="61"/>
        <end position="109"/>
    </location>
</feature>
<dbReference type="GeneID" id="37078453"/>
<proteinExistence type="predicted"/>
<reference evidence="2 3" key="1">
    <citation type="submission" date="2016-12" db="EMBL/GenBank/DDBJ databases">
        <title>The genomes of Aspergillus section Nigri reveals drivers in fungal speciation.</title>
        <authorList>
            <consortium name="DOE Joint Genome Institute"/>
            <person name="Vesth T.C."/>
            <person name="Nybo J."/>
            <person name="Theobald S."/>
            <person name="Brandl J."/>
            <person name="Frisvad J.C."/>
            <person name="Nielsen K.F."/>
            <person name="Lyhne E.K."/>
            <person name="Kogle M.E."/>
            <person name="Kuo A."/>
            <person name="Riley R."/>
            <person name="Clum A."/>
            <person name="Nolan M."/>
            <person name="Lipzen A."/>
            <person name="Salamov A."/>
            <person name="Henrissat B."/>
            <person name="Wiebenga A."/>
            <person name="De Vries R.P."/>
            <person name="Grigoriev I.V."/>
            <person name="Mortensen U.H."/>
            <person name="Andersen M.R."/>
            <person name="Baker S.E."/>
        </authorList>
    </citation>
    <scope>NUCLEOTIDE SEQUENCE [LARGE SCALE GENOMIC DNA]</scope>
    <source>
        <strain evidence="2 3">JOP 1030-1</strain>
    </source>
</reference>
<dbReference type="AlphaFoldDB" id="A0A318ZMI3"/>
<protein>
    <submittedName>
        <fullName evidence="2">Uncharacterized protein</fullName>
    </submittedName>
</protein>
<dbReference type="STRING" id="1450539.A0A318ZMI3"/>
<accession>A0A318ZMI3</accession>
<organism evidence="2 3">
    <name type="scientific">Aspergillus saccharolyticus JOP 1030-1</name>
    <dbReference type="NCBI Taxonomy" id="1450539"/>
    <lineage>
        <taxon>Eukaryota</taxon>
        <taxon>Fungi</taxon>
        <taxon>Dikarya</taxon>
        <taxon>Ascomycota</taxon>
        <taxon>Pezizomycotina</taxon>
        <taxon>Eurotiomycetes</taxon>
        <taxon>Eurotiomycetidae</taxon>
        <taxon>Eurotiales</taxon>
        <taxon>Aspergillaceae</taxon>
        <taxon>Aspergillus</taxon>
        <taxon>Aspergillus subgen. Circumdati</taxon>
    </lineage>
</organism>
<gene>
    <name evidence="2" type="ORF">BP01DRAFT_380444</name>
</gene>
<name>A0A318ZMI3_9EURO</name>